<dbReference type="Gene3D" id="1.10.1740.10">
    <property type="match status" value="1"/>
</dbReference>
<dbReference type="InterPro" id="IPR007627">
    <property type="entry name" value="RNA_pol_sigma70_r2"/>
</dbReference>
<sequence length="198" mass="23425">MVGFFQRKNQVDKELLLKMLFDTHKEKVYRIAYSILKNEYDAKDVVQDTFITVYEKIGELRDKERITSWICTIACNMAKAKYNKRKREVLFDIEDKVIPFKDVSEDFNIPEQLLLQKEFREYLLNYIADLSNPHAEVLQLYYFADLSYEEISKALAISMGTVKSRISRGKDYLKVKIESDKHKFLSLPIKEGYSHVQE</sequence>
<dbReference type="SUPFAM" id="SSF88659">
    <property type="entry name" value="Sigma3 and sigma4 domains of RNA polymerase sigma factors"/>
    <property type="match status" value="1"/>
</dbReference>
<dbReference type="InterPro" id="IPR039425">
    <property type="entry name" value="RNA_pol_sigma-70-like"/>
</dbReference>
<dbReference type="InterPro" id="IPR013324">
    <property type="entry name" value="RNA_pol_sigma_r3/r4-like"/>
</dbReference>
<keyword evidence="2" id="KW-0805">Transcription regulation</keyword>
<dbReference type="STRING" id="1121919.SAMN02745975_03108"/>
<dbReference type="InterPro" id="IPR036388">
    <property type="entry name" value="WH-like_DNA-bd_sf"/>
</dbReference>
<dbReference type="Pfam" id="PF08281">
    <property type="entry name" value="Sigma70_r4_2"/>
    <property type="match status" value="1"/>
</dbReference>
<evidence type="ECO:0000313" key="7">
    <source>
        <dbReference type="EMBL" id="SHJ87590.1"/>
    </source>
</evidence>
<organism evidence="7 8">
    <name type="scientific">Geosporobacter subterraneus DSM 17957</name>
    <dbReference type="NCBI Taxonomy" id="1121919"/>
    <lineage>
        <taxon>Bacteria</taxon>
        <taxon>Bacillati</taxon>
        <taxon>Bacillota</taxon>
        <taxon>Clostridia</taxon>
        <taxon>Peptostreptococcales</taxon>
        <taxon>Thermotaleaceae</taxon>
        <taxon>Geosporobacter</taxon>
    </lineage>
</organism>
<proteinExistence type="inferred from homology"/>
<feature type="domain" description="RNA polymerase sigma factor 70 region 4 type 2" evidence="6">
    <location>
        <begin position="121"/>
        <end position="170"/>
    </location>
</feature>
<keyword evidence="8" id="KW-1185">Reference proteome</keyword>
<evidence type="ECO:0000259" key="5">
    <source>
        <dbReference type="Pfam" id="PF04542"/>
    </source>
</evidence>
<dbReference type="RefSeq" id="WP_110942147.1">
    <property type="nucleotide sequence ID" value="NZ_FQZV01000049.1"/>
</dbReference>
<dbReference type="InterPro" id="IPR013249">
    <property type="entry name" value="RNA_pol_sigma70_r4_t2"/>
</dbReference>
<dbReference type="Proteomes" id="UP000184536">
    <property type="component" value="Unassembled WGS sequence"/>
</dbReference>
<keyword evidence="3" id="KW-0731">Sigma factor</keyword>
<dbReference type="InterPro" id="IPR014284">
    <property type="entry name" value="RNA_pol_sigma-70_dom"/>
</dbReference>
<evidence type="ECO:0000256" key="3">
    <source>
        <dbReference type="ARBA" id="ARBA00023082"/>
    </source>
</evidence>
<dbReference type="Pfam" id="PF04542">
    <property type="entry name" value="Sigma70_r2"/>
    <property type="match status" value="1"/>
</dbReference>
<evidence type="ECO:0000259" key="6">
    <source>
        <dbReference type="Pfam" id="PF08281"/>
    </source>
</evidence>
<dbReference type="GO" id="GO:0016987">
    <property type="term" value="F:sigma factor activity"/>
    <property type="evidence" value="ECO:0007669"/>
    <property type="project" value="UniProtKB-KW"/>
</dbReference>
<evidence type="ECO:0000256" key="4">
    <source>
        <dbReference type="ARBA" id="ARBA00023163"/>
    </source>
</evidence>
<evidence type="ECO:0000256" key="1">
    <source>
        <dbReference type="ARBA" id="ARBA00010641"/>
    </source>
</evidence>
<dbReference type="GO" id="GO:0006352">
    <property type="term" value="P:DNA-templated transcription initiation"/>
    <property type="evidence" value="ECO:0007669"/>
    <property type="project" value="InterPro"/>
</dbReference>
<dbReference type="PANTHER" id="PTHR43133:SF51">
    <property type="entry name" value="RNA POLYMERASE SIGMA FACTOR"/>
    <property type="match status" value="1"/>
</dbReference>
<dbReference type="InterPro" id="IPR013325">
    <property type="entry name" value="RNA_pol_sigma_r2"/>
</dbReference>
<keyword evidence="4" id="KW-0804">Transcription</keyword>
<dbReference type="OrthoDB" id="9782703at2"/>
<dbReference type="Gene3D" id="1.10.10.10">
    <property type="entry name" value="Winged helix-like DNA-binding domain superfamily/Winged helix DNA-binding domain"/>
    <property type="match status" value="1"/>
</dbReference>
<gene>
    <name evidence="7" type="ORF">SAMN02745975_03108</name>
</gene>
<reference evidence="8" key="1">
    <citation type="submission" date="2016-11" db="EMBL/GenBank/DDBJ databases">
        <authorList>
            <person name="Varghese N."/>
            <person name="Submissions S."/>
        </authorList>
    </citation>
    <scope>NUCLEOTIDE SEQUENCE [LARGE SCALE GENOMIC DNA]</scope>
    <source>
        <strain evidence="8">DSM 17957</strain>
    </source>
</reference>
<feature type="domain" description="RNA polymerase sigma-70 region 2" evidence="5">
    <location>
        <begin position="20"/>
        <end position="87"/>
    </location>
</feature>
<evidence type="ECO:0000256" key="2">
    <source>
        <dbReference type="ARBA" id="ARBA00023015"/>
    </source>
</evidence>
<evidence type="ECO:0000313" key="8">
    <source>
        <dbReference type="Proteomes" id="UP000184536"/>
    </source>
</evidence>
<accession>A0A1M6MW10</accession>
<dbReference type="AlphaFoldDB" id="A0A1M6MW10"/>
<dbReference type="CDD" id="cd06171">
    <property type="entry name" value="Sigma70_r4"/>
    <property type="match status" value="1"/>
</dbReference>
<protein>
    <submittedName>
        <fullName evidence="7">RNA polymerase sigma-70 factor, ECF subfamily</fullName>
    </submittedName>
</protein>
<name>A0A1M6MW10_9FIRM</name>
<dbReference type="SUPFAM" id="SSF88946">
    <property type="entry name" value="Sigma2 domain of RNA polymerase sigma factors"/>
    <property type="match status" value="1"/>
</dbReference>
<comment type="similarity">
    <text evidence="1">Belongs to the sigma-70 factor family. ECF subfamily.</text>
</comment>
<dbReference type="GO" id="GO:0003677">
    <property type="term" value="F:DNA binding"/>
    <property type="evidence" value="ECO:0007669"/>
    <property type="project" value="InterPro"/>
</dbReference>
<dbReference type="NCBIfam" id="TIGR02937">
    <property type="entry name" value="sigma70-ECF"/>
    <property type="match status" value="1"/>
</dbReference>
<dbReference type="EMBL" id="FQZV01000049">
    <property type="protein sequence ID" value="SHJ87590.1"/>
    <property type="molecule type" value="Genomic_DNA"/>
</dbReference>
<dbReference type="PANTHER" id="PTHR43133">
    <property type="entry name" value="RNA POLYMERASE ECF-TYPE SIGMA FACTO"/>
    <property type="match status" value="1"/>
</dbReference>